<protein>
    <submittedName>
        <fullName evidence="2">Uncharacterized protein</fullName>
    </submittedName>
</protein>
<name>A0AAV5EB89_ELECO</name>
<evidence type="ECO:0000256" key="1">
    <source>
        <dbReference type="SAM" id="SignalP"/>
    </source>
</evidence>
<evidence type="ECO:0000313" key="2">
    <source>
        <dbReference type="EMBL" id="GJN19740.1"/>
    </source>
</evidence>
<dbReference type="EMBL" id="BQKI01000074">
    <property type="protein sequence ID" value="GJN19740.1"/>
    <property type="molecule type" value="Genomic_DNA"/>
</dbReference>
<feature type="chain" id="PRO_5043540089" evidence="1">
    <location>
        <begin position="24"/>
        <end position="227"/>
    </location>
</feature>
<sequence length="227" mass="24926">MKLHIAAVASLLALAVATTTAGAVTFDVRNTASNTAGGQRFDQDYGLDYAKQVLSEASTFTWNIFNQQSAADRKPVDVVTLIVENITGVAFTIGSDIHYSAQSIADTTGDFKPAVTGVLYHEIVHVWQWGLQDYRAHSWVFEGIADFVRLKAGYIAAHWVKPGEGSSWDQGYDVTARFLEYCDSLSSGFVAVLNAKLKDGYSDDYFVQILGKNVQQLWSDYKAKYGG</sequence>
<dbReference type="AlphaFoldDB" id="A0AAV5EB89"/>
<comment type="caution">
    <text evidence="2">The sequence shown here is derived from an EMBL/GenBank/DDBJ whole genome shotgun (WGS) entry which is preliminary data.</text>
</comment>
<organism evidence="2 3">
    <name type="scientific">Eleusine coracana subsp. coracana</name>
    <dbReference type="NCBI Taxonomy" id="191504"/>
    <lineage>
        <taxon>Eukaryota</taxon>
        <taxon>Viridiplantae</taxon>
        <taxon>Streptophyta</taxon>
        <taxon>Embryophyta</taxon>
        <taxon>Tracheophyta</taxon>
        <taxon>Spermatophyta</taxon>
        <taxon>Magnoliopsida</taxon>
        <taxon>Liliopsida</taxon>
        <taxon>Poales</taxon>
        <taxon>Poaceae</taxon>
        <taxon>PACMAD clade</taxon>
        <taxon>Chloridoideae</taxon>
        <taxon>Cynodonteae</taxon>
        <taxon>Eleusininae</taxon>
        <taxon>Eleusine</taxon>
    </lineage>
</organism>
<dbReference type="InterPro" id="IPR007541">
    <property type="entry name" value="Uncharacterised_BSP"/>
</dbReference>
<proteinExistence type="predicted"/>
<dbReference type="Pfam" id="PF04450">
    <property type="entry name" value="BSP"/>
    <property type="match status" value="1"/>
</dbReference>
<dbReference type="PANTHER" id="PTHR33321">
    <property type="match status" value="1"/>
</dbReference>
<dbReference type="PANTHER" id="PTHR33321:SF12">
    <property type="entry name" value="PLANT BASIC SECRETORY PROTEIN (BSP) FAMILY PROTEIN"/>
    <property type="match status" value="1"/>
</dbReference>
<accession>A0AAV5EB89</accession>
<keyword evidence="3" id="KW-1185">Reference proteome</keyword>
<feature type="signal peptide" evidence="1">
    <location>
        <begin position="1"/>
        <end position="23"/>
    </location>
</feature>
<gene>
    <name evidence="2" type="primary">gb07046</name>
    <name evidence="2" type="ORF">PR202_gb07046</name>
</gene>
<reference evidence="2" key="2">
    <citation type="submission" date="2021-12" db="EMBL/GenBank/DDBJ databases">
        <title>Resequencing data analysis of finger millet.</title>
        <authorList>
            <person name="Hatakeyama M."/>
            <person name="Aluri S."/>
            <person name="Balachadran M.T."/>
            <person name="Sivarajan S.R."/>
            <person name="Poveda L."/>
            <person name="Shimizu-Inatsugi R."/>
            <person name="Schlapbach R."/>
            <person name="Sreeman S.M."/>
            <person name="Shimizu K.K."/>
        </authorList>
    </citation>
    <scope>NUCLEOTIDE SEQUENCE</scope>
</reference>
<keyword evidence="1" id="KW-0732">Signal</keyword>
<dbReference type="Proteomes" id="UP001054889">
    <property type="component" value="Unassembled WGS sequence"/>
</dbReference>
<reference evidence="2" key="1">
    <citation type="journal article" date="2018" name="DNA Res.">
        <title>Multiple hybrid de novo genome assembly of finger millet, an orphan allotetraploid crop.</title>
        <authorList>
            <person name="Hatakeyama M."/>
            <person name="Aluri S."/>
            <person name="Balachadran M.T."/>
            <person name="Sivarajan S.R."/>
            <person name="Patrignani A."/>
            <person name="Gruter S."/>
            <person name="Poveda L."/>
            <person name="Shimizu-Inatsugi R."/>
            <person name="Baeten J."/>
            <person name="Francoijs K.J."/>
            <person name="Nataraja K.N."/>
            <person name="Reddy Y.A.N."/>
            <person name="Phadnis S."/>
            <person name="Ravikumar R.L."/>
            <person name="Schlapbach R."/>
            <person name="Sreeman S.M."/>
            <person name="Shimizu K.K."/>
        </authorList>
    </citation>
    <scope>NUCLEOTIDE SEQUENCE</scope>
</reference>
<evidence type="ECO:0000313" key="3">
    <source>
        <dbReference type="Proteomes" id="UP001054889"/>
    </source>
</evidence>